<evidence type="ECO:0000313" key="3">
    <source>
        <dbReference type="Proteomes" id="UP000237105"/>
    </source>
</evidence>
<feature type="region of interest" description="Disordered" evidence="1">
    <location>
        <begin position="145"/>
        <end position="164"/>
    </location>
</feature>
<evidence type="ECO:0000313" key="2">
    <source>
        <dbReference type="EMBL" id="PON66222.1"/>
    </source>
</evidence>
<proteinExistence type="predicted"/>
<keyword evidence="3" id="KW-1185">Reference proteome</keyword>
<protein>
    <submittedName>
        <fullName evidence="2">Uncharacterized protein</fullName>
    </submittedName>
</protein>
<evidence type="ECO:0000256" key="1">
    <source>
        <dbReference type="SAM" id="MobiDB-lite"/>
    </source>
</evidence>
<reference evidence="3" key="1">
    <citation type="submission" date="2016-06" db="EMBL/GenBank/DDBJ databases">
        <title>Parallel loss of symbiosis genes in relatives of nitrogen-fixing non-legume Parasponia.</title>
        <authorList>
            <person name="Van Velzen R."/>
            <person name="Holmer R."/>
            <person name="Bu F."/>
            <person name="Rutten L."/>
            <person name="Van Zeijl A."/>
            <person name="Liu W."/>
            <person name="Santuari L."/>
            <person name="Cao Q."/>
            <person name="Sharma T."/>
            <person name="Shen D."/>
            <person name="Roswanjaya Y."/>
            <person name="Wardhani T."/>
            <person name="Kalhor M.S."/>
            <person name="Jansen J."/>
            <person name="Van den Hoogen J."/>
            <person name="Gungor B."/>
            <person name="Hartog M."/>
            <person name="Hontelez J."/>
            <person name="Verver J."/>
            <person name="Yang W.-C."/>
            <person name="Schijlen E."/>
            <person name="Repin R."/>
            <person name="Schilthuizen M."/>
            <person name="Schranz E."/>
            <person name="Heidstra R."/>
            <person name="Miyata K."/>
            <person name="Fedorova E."/>
            <person name="Kohlen W."/>
            <person name="Bisseling T."/>
            <person name="Smit S."/>
            <person name="Geurts R."/>
        </authorList>
    </citation>
    <scope>NUCLEOTIDE SEQUENCE [LARGE SCALE GENOMIC DNA]</scope>
    <source>
        <strain evidence="3">cv. WU1-14</strain>
    </source>
</reference>
<sequence length="164" mass="18575">MAAHLAVVCAISTGWNYCIFEGNSQMRFMASRYFKRSWYTFLGRSDFESRKSSHGGTCSRILVLSSISSLRKSMPREPAIYDDNSTTRGGHSKDDHLATTINRGSGSVDGAYAEEFFIVSTRCQHVFPYSYSFRVYFDIVRQDAPAPDSKEYDNEETKDENLGL</sequence>
<comment type="caution">
    <text evidence="2">The sequence shown here is derived from an EMBL/GenBank/DDBJ whole genome shotgun (WGS) entry which is preliminary data.</text>
</comment>
<dbReference type="Proteomes" id="UP000237105">
    <property type="component" value="Unassembled WGS sequence"/>
</dbReference>
<dbReference type="AlphaFoldDB" id="A0A2P5CYU9"/>
<dbReference type="EMBL" id="JXTB01000081">
    <property type="protein sequence ID" value="PON66222.1"/>
    <property type="molecule type" value="Genomic_DNA"/>
</dbReference>
<name>A0A2P5CYU9_PARAD</name>
<organism evidence="2 3">
    <name type="scientific">Parasponia andersonii</name>
    <name type="common">Sponia andersonii</name>
    <dbReference type="NCBI Taxonomy" id="3476"/>
    <lineage>
        <taxon>Eukaryota</taxon>
        <taxon>Viridiplantae</taxon>
        <taxon>Streptophyta</taxon>
        <taxon>Embryophyta</taxon>
        <taxon>Tracheophyta</taxon>
        <taxon>Spermatophyta</taxon>
        <taxon>Magnoliopsida</taxon>
        <taxon>eudicotyledons</taxon>
        <taxon>Gunneridae</taxon>
        <taxon>Pentapetalae</taxon>
        <taxon>rosids</taxon>
        <taxon>fabids</taxon>
        <taxon>Rosales</taxon>
        <taxon>Cannabaceae</taxon>
        <taxon>Parasponia</taxon>
    </lineage>
</organism>
<accession>A0A2P5CYU9</accession>
<gene>
    <name evidence="2" type="ORF">PanWU01x14_110880</name>
</gene>